<organism evidence="1 2">
    <name type="scientific">Ditylenchus dipsaci</name>
    <dbReference type="NCBI Taxonomy" id="166011"/>
    <lineage>
        <taxon>Eukaryota</taxon>
        <taxon>Metazoa</taxon>
        <taxon>Ecdysozoa</taxon>
        <taxon>Nematoda</taxon>
        <taxon>Chromadorea</taxon>
        <taxon>Rhabditida</taxon>
        <taxon>Tylenchina</taxon>
        <taxon>Tylenchomorpha</taxon>
        <taxon>Sphaerularioidea</taxon>
        <taxon>Anguinidae</taxon>
        <taxon>Anguininae</taxon>
        <taxon>Ditylenchus</taxon>
    </lineage>
</organism>
<accession>A0A915ELY6</accession>
<dbReference type="Proteomes" id="UP000887574">
    <property type="component" value="Unplaced"/>
</dbReference>
<sequence length="118" mass="12602">MNSASQGLVQKEPSPLTAVPGYSNYTNASSNYWTDYLAAAIQAQLQMVSQQFSGGNQSVAASQSLIYAMLQGLQQSAVHSANNSIMVGECNNVQTTVVCEDGNMYHANPALHSLPNFQ</sequence>
<evidence type="ECO:0000313" key="2">
    <source>
        <dbReference type="WBParaSite" id="jg818"/>
    </source>
</evidence>
<keyword evidence="1" id="KW-1185">Reference proteome</keyword>
<dbReference type="WBParaSite" id="jg818">
    <property type="protein sequence ID" value="jg818"/>
    <property type="gene ID" value="jg818"/>
</dbReference>
<name>A0A915ELY6_9BILA</name>
<proteinExistence type="predicted"/>
<dbReference type="AlphaFoldDB" id="A0A915ELY6"/>
<evidence type="ECO:0000313" key="1">
    <source>
        <dbReference type="Proteomes" id="UP000887574"/>
    </source>
</evidence>
<reference evidence="2" key="1">
    <citation type="submission" date="2022-11" db="UniProtKB">
        <authorList>
            <consortium name="WormBaseParasite"/>
        </authorList>
    </citation>
    <scope>IDENTIFICATION</scope>
</reference>
<protein>
    <submittedName>
        <fullName evidence="2">Uncharacterized protein</fullName>
    </submittedName>
</protein>